<proteinExistence type="predicted"/>
<reference evidence="2" key="1">
    <citation type="submission" date="2023-07" db="EMBL/GenBank/DDBJ databases">
        <title>Whole genome shotgun sequence of Streptomyces spororaveus NBRC 15456.</title>
        <authorList>
            <person name="Komaki H."/>
            <person name="Tamura T."/>
        </authorList>
    </citation>
    <scope>NUCLEOTIDE SEQUENCE [LARGE SCALE GENOMIC DNA]</scope>
    <source>
        <strain evidence="2">NBRC 15456</strain>
    </source>
</reference>
<comment type="caution">
    <text evidence="1">The sequence shown here is derived from an EMBL/GenBank/DDBJ whole genome shotgun (WGS) entry which is preliminary data.</text>
</comment>
<dbReference type="Proteomes" id="UP000608522">
    <property type="component" value="Unassembled WGS sequence"/>
</dbReference>
<name>A0ABQ3TBG6_9ACTN</name>
<dbReference type="EMBL" id="BNED01000005">
    <property type="protein sequence ID" value="GHI77325.1"/>
    <property type="molecule type" value="Genomic_DNA"/>
</dbReference>
<keyword evidence="2" id="KW-1185">Reference proteome</keyword>
<accession>A0ABQ3TBG6</accession>
<evidence type="ECO:0000313" key="1">
    <source>
        <dbReference type="EMBL" id="GHI77325.1"/>
    </source>
</evidence>
<gene>
    <name evidence="1" type="ORF">Sspor_28860</name>
</gene>
<sequence>MEGAFTLVAAYRKKAGRGGAARKGTHTQLLVCPGPDLAARLNAQEHALTLVA</sequence>
<protein>
    <recommendedName>
        <fullName evidence="3">Transposase</fullName>
    </recommendedName>
</protein>
<evidence type="ECO:0000313" key="2">
    <source>
        <dbReference type="Proteomes" id="UP000608522"/>
    </source>
</evidence>
<organism evidence="1 2">
    <name type="scientific">Streptomyces spororaveus</name>
    <dbReference type="NCBI Taxonomy" id="284039"/>
    <lineage>
        <taxon>Bacteria</taxon>
        <taxon>Bacillati</taxon>
        <taxon>Actinomycetota</taxon>
        <taxon>Actinomycetes</taxon>
        <taxon>Kitasatosporales</taxon>
        <taxon>Streptomycetaceae</taxon>
        <taxon>Streptomyces</taxon>
    </lineage>
</organism>
<evidence type="ECO:0008006" key="3">
    <source>
        <dbReference type="Google" id="ProtNLM"/>
    </source>
</evidence>